<evidence type="ECO:0000313" key="1">
    <source>
        <dbReference type="EMBL" id="OAP87006.1"/>
    </source>
</evidence>
<comment type="caution">
    <text evidence="1">The sequence shown here is derived from an EMBL/GenBank/DDBJ whole genome shotgun (WGS) entry which is preliminary data.</text>
</comment>
<keyword evidence="2" id="KW-1185">Reference proteome</keyword>
<dbReference type="Proteomes" id="UP000078368">
    <property type="component" value="Unassembled WGS sequence"/>
</dbReference>
<evidence type="ECO:0000313" key="2">
    <source>
        <dbReference type="Proteomes" id="UP000078368"/>
    </source>
</evidence>
<gene>
    <name evidence="1" type="ORF">A4H34_07875</name>
</gene>
<sequence>MAIGGIAGTTIVTGIAAANATRIAADAMRTGADATGTGMSAAADTPTAGRIATGIGGIRVGRVVGGRTGTMTVGPAGTTIVTGIAAANATRIAADAMRTGADATGTGMSAAADTPTAGRIATGIGGIRVGRVVGGRTGTMTVGPAGTTIVTGIAAANATRTAADAMRTGADATGTGMSAAAGIRTDATTGAPTFPAADVIRSCRIQCPKRISMPSRAVDSIPFRRTTRNVLRVILFTLDRCLTSTLSCLMSMLRRPIVALRAWT</sequence>
<name>A0A179B5P1_9ACTO</name>
<organism evidence="1 2">
    <name type="scientific">Peptidiphaga gingivicola</name>
    <dbReference type="NCBI Taxonomy" id="2741497"/>
    <lineage>
        <taxon>Bacteria</taxon>
        <taxon>Bacillati</taxon>
        <taxon>Actinomycetota</taxon>
        <taxon>Actinomycetes</taxon>
        <taxon>Actinomycetales</taxon>
        <taxon>Actinomycetaceae</taxon>
        <taxon>Peptidiphaga</taxon>
    </lineage>
</organism>
<dbReference type="EMBL" id="LVZK01000001">
    <property type="protein sequence ID" value="OAP87006.1"/>
    <property type="molecule type" value="Genomic_DNA"/>
</dbReference>
<proteinExistence type="predicted"/>
<protein>
    <submittedName>
        <fullName evidence="1">Uncharacterized protein</fullName>
    </submittedName>
</protein>
<accession>A0A179B5P1</accession>
<dbReference type="AlphaFoldDB" id="A0A179B5P1"/>
<reference evidence="1 2" key="1">
    <citation type="submission" date="2016-04" db="EMBL/GenBank/DDBJ databases">
        <title>Peptidophaga gingivicola gen. nov., sp. nov., isolated from human subgingival plaque.</title>
        <authorList>
            <person name="Beall C.J."/>
            <person name="Mokrzan E.M."/>
            <person name="Griffen A.L."/>
            <person name="Leys E.J."/>
        </authorList>
    </citation>
    <scope>NUCLEOTIDE SEQUENCE [LARGE SCALE GENOMIC DNA]</scope>
    <source>
        <strain evidence="1 2">BA112</strain>
    </source>
</reference>